<evidence type="ECO:0000313" key="1">
    <source>
        <dbReference type="EMBL" id="QWM90339.1"/>
    </source>
</evidence>
<dbReference type="RefSeq" id="YP_010359911.1">
    <property type="nucleotide sequence ID" value="NC_062778.1"/>
</dbReference>
<evidence type="ECO:0000313" key="2">
    <source>
        <dbReference type="Proteomes" id="UP000827442"/>
    </source>
</evidence>
<proteinExistence type="predicted"/>
<gene>
    <name evidence="1" type="primary">gp_25601</name>
</gene>
<dbReference type="Proteomes" id="UP000827442">
    <property type="component" value="Segment"/>
</dbReference>
<accession>A0AAE7V308</accession>
<sequence>MKTNKFVENSTKELLDRLKESFANKNVEYKESDQLALLRRISNIKMSICAAEIHIIELLQQNAIDIEVLTNATEKYNKLSEELTILNSYKTIFGIN</sequence>
<protein>
    <submittedName>
        <fullName evidence="1">Uncharacterized protein</fullName>
    </submittedName>
</protein>
<reference evidence="1 2" key="1">
    <citation type="submission" date="2021-04" db="EMBL/GenBank/DDBJ databases">
        <authorList>
            <person name="Shkoporov A.N."/>
            <person name="Stockdale S.R."/>
            <person name="Guerin E."/>
            <person name="Ross R.P."/>
            <person name="Hill C."/>
        </authorList>
    </citation>
    <scope>NUCLEOTIDE SEQUENCE [LARGE SCALE GENOMIC DNA]</scope>
    <source>
        <strain evidence="2">cr17_1</strain>
    </source>
</reference>
<dbReference type="GeneID" id="75691602"/>
<dbReference type="KEGG" id="vg:75691602"/>
<name>A0AAE7V308_9CAUD</name>
<keyword evidence="2" id="KW-1185">Reference proteome</keyword>
<organism evidence="1 2">
    <name type="scientific">uncultured phage cr17_1</name>
    <dbReference type="NCBI Taxonomy" id="2986404"/>
    <lineage>
        <taxon>Viruses</taxon>
        <taxon>Duplodnaviria</taxon>
        <taxon>Heunggongvirae</taxon>
        <taxon>Uroviricota</taxon>
        <taxon>Caudoviricetes</taxon>
        <taxon>Crassvirales</taxon>
        <taxon>Intestiviridae</taxon>
        <taxon>Crudevirinae</taxon>
        <taxon>Endlipuvirus</taxon>
        <taxon>Endlipuvirus intestinihominis</taxon>
    </lineage>
</organism>
<dbReference type="EMBL" id="MZ130488">
    <property type="protein sequence ID" value="QWM90339.1"/>
    <property type="molecule type" value="Genomic_DNA"/>
</dbReference>